<feature type="domain" description="Penicillin-binding protein transpeptidase" evidence="18">
    <location>
        <begin position="332"/>
        <end position="607"/>
    </location>
</feature>
<evidence type="ECO:0000256" key="13">
    <source>
        <dbReference type="ARBA" id="ARBA00023268"/>
    </source>
</evidence>
<feature type="domain" description="Glycosyl transferase family 51" evidence="19">
    <location>
        <begin position="73"/>
        <end position="241"/>
    </location>
</feature>
<dbReference type="SUPFAM" id="SSF53955">
    <property type="entry name" value="Lysozyme-like"/>
    <property type="match status" value="1"/>
</dbReference>
<dbReference type="Proteomes" id="UP000177865">
    <property type="component" value="Unassembled WGS sequence"/>
</dbReference>
<keyword evidence="17" id="KW-1133">Transmembrane helix</keyword>
<comment type="subcellular location">
    <subcellularLocation>
        <location evidence="1">Cell membrane</location>
    </subcellularLocation>
</comment>
<dbReference type="InterPro" id="IPR001460">
    <property type="entry name" value="PCN-bd_Tpept"/>
</dbReference>
<comment type="catalytic activity">
    <reaction evidence="16">
        <text>[GlcNAc-(1-&gt;4)-Mur2Ac(oyl-L-Ala-gamma-D-Glu-L-Lys-D-Ala-D-Ala)](n)-di-trans,octa-cis-undecaprenyl diphosphate + beta-D-GlcNAc-(1-&gt;4)-Mur2Ac(oyl-L-Ala-gamma-D-Glu-L-Lys-D-Ala-D-Ala)-di-trans,octa-cis-undecaprenyl diphosphate = [GlcNAc-(1-&gt;4)-Mur2Ac(oyl-L-Ala-gamma-D-Glu-L-Lys-D-Ala-D-Ala)](n+1)-di-trans,octa-cis-undecaprenyl diphosphate + di-trans,octa-cis-undecaprenyl diphosphate + H(+)</text>
        <dbReference type="Rhea" id="RHEA:23708"/>
        <dbReference type="Rhea" id="RHEA-COMP:9602"/>
        <dbReference type="Rhea" id="RHEA-COMP:9603"/>
        <dbReference type="ChEBI" id="CHEBI:15378"/>
        <dbReference type="ChEBI" id="CHEBI:58405"/>
        <dbReference type="ChEBI" id="CHEBI:60033"/>
        <dbReference type="ChEBI" id="CHEBI:78435"/>
        <dbReference type="EC" id="2.4.99.28"/>
    </reaction>
</comment>
<keyword evidence="9" id="KW-0378">Hydrolase</keyword>
<dbReference type="GO" id="GO:0009002">
    <property type="term" value="F:serine-type D-Ala-D-Ala carboxypeptidase activity"/>
    <property type="evidence" value="ECO:0007669"/>
    <property type="project" value="UniProtKB-EC"/>
</dbReference>
<dbReference type="AlphaFoldDB" id="A0A1G2Q0C1"/>
<evidence type="ECO:0000256" key="14">
    <source>
        <dbReference type="ARBA" id="ARBA00023316"/>
    </source>
</evidence>
<dbReference type="GO" id="GO:0008360">
    <property type="term" value="P:regulation of cell shape"/>
    <property type="evidence" value="ECO:0007669"/>
    <property type="project" value="UniProtKB-KW"/>
</dbReference>
<keyword evidence="12 17" id="KW-0472">Membrane</keyword>
<reference evidence="20 21" key="1">
    <citation type="journal article" date="2016" name="Nat. Commun.">
        <title>Thousands of microbial genomes shed light on interconnected biogeochemical processes in an aquifer system.</title>
        <authorList>
            <person name="Anantharaman K."/>
            <person name="Brown C.T."/>
            <person name="Hug L.A."/>
            <person name="Sharon I."/>
            <person name="Castelle C.J."/>
            <person name="Probst A.J."/>
            <person name="Thomas B.C."/>
            <person name="Singh A."/>
            <person name="Wilkins M.J."/>
            <person name="Karaoz U."/>
            <person name="Brodie E.L."/>
            <person name="Williams K.H."/>
            <person name="Hubbard S.S."/>
            <person name="Banfield J.F."/>
        </authorList>
    </citation>
    <scope>NUCLEOTIDE SEQUENCE [LARGE SCALE GENOMIC DNA]</scope>
</reference>
<evidence type="ECO:0000256" key="11">
    <source>
        <dbReference type="ARBA" id="ARBA00022984"/>
    </source>
</evidence>
<organism evidence="20 21">
    <name type="scientific">Candidatus Terrybacteria bacterium RIFCSPLOWO2_01_FULL_58_14</name>
    <dbReference type="NCBI Taxonomy" id="1802369"/>
    <lineage>
        <taxon>Bacteria</taxon>
        <taxon>Candidatus Terryibacteriota</taxon>
    </lineage>
</organism>
<evidence type="ECO:0000256" key="5">
    <source>
        <dbReference type="ARBA" id="ARBA00022645"/>
    </source>
</evidence>
<sequence>MPMQRTARAFLSRIRKLGKRRLLLRILAFTALAVIIAVLWISRDLPTAETFASRNVPQSTRIYDRSGEVLLYDLHGDEKRTIVPLDQISPSLVNATIVAEDDQFFHHIGIDVPGIVRAFFANLFSGSLGQGGSTITQQLVRSAVLTREKTFARKIREIILSLEIEARFSKQEILEAYLNQISYGSLVYGVEAASQTYFGKSARDLSVAESATLAALPKAPSYYLNRPDELNLRKNYIVERLGALGYLEAAEVEKGKAEAAKLLPPREAIRAPHFVFYVQEELERRFGKERVEQGGLKVVTTLDAHLQDLAEVAVREGAASNERRFRGRNAALVSLNPINGEVLAMVGSRDYFDPAYDGNVNVATRPRQPGSSFKPIVYAAAFERGFTPDTIIFDLPTDFGGGYHPQNYTGQTYGPVTARQALSNSLNIASVKMLWLAGIGESVALAQRLGISTLTEGPDHYGLSLVLGGGAITLLEETSAFGTFATAGLRTPTEALLSVEDAGGEALFVYEPEANQVLEQEVARQINDILSDNAARALVFGTQNSLTLGSRPVAAKTGTAQDFRDAWTVGYTPSLATGVWVGNNDYSPMARGADGSVVAAPIWNRFMRSALSGTPVEEFRKPKPIVTGKPILDGRWAGEQTLRIDRASGKRATDRTPPEWVEERTYRTIHDTLFWINKRAPRGAPPENPSADPQFMRWESAVQQWIAGDPELVALASTQPPEDFDDIHLSLNEPRVRILAPQPGDRATDSLTVIVSVEAPFDIDTVAVTLGEIAFGSLQRNAVSGYYEKTIPLPEEIRSGDGEVERDIVVRAFDIYGNRGEASVSLLFTNDE</sequence>
<comment type="caution">
    <text evidence="20">The sequence shown here is derived from an EMBL/GenBank/DDBJ whole genome shotgun (WGS) entry which is preliminary data.</text>
</comment>
<accession>A0A1G2Q0C1</accession>
<name>A0A1G2Q0C1_9BACT</name>
<keyword evidence="6" id="KW-0645">Protease</keyword>
<evidence type="ECO:0000256" key="15">
    <source>
        <dbReference type="ARBA" id="ARBA00034000"/>
    </source>
</evidence>
<dbReference type="InterPro" id="IPR001264">
    <property type="entry name" value="Glyco_trans_51"/>
</dbReference>
<dbReference type="FunFam" id="1.10.3810.10:FF:000001">
    <property type="entry name" value="Penicillin-binding protein 1A"/>
    <property type="match status" value="1"/>
</dbReference>
<evidence type="ECO:0000256" key="6">
    <source>
        <dbReference type="ARBA" id="ARBA00022670"/>
    </source>
</evidence>
<protein>
    <submittedName>
        <fullName evidence="20">Uncharacterized protein</fullName>
    </submittedName>
</protein>
<gene>
    <name evidence="20" type="ORF">A2991_02380</name>
</gene>
<dbReference type="GO" id="GO:0008955">
    <property type="term" value="F:peptidoglycan glycosyltransferase activity"/>
    <property type="evidence" value="ECO:0007669"/>
    <property type="project" value="UniProtKB-EC"/>
</dbReference>
<evidence type="ECO:0000256" key="17">
    <source>
        <dbReference type="SAM" id="Phobius"/>
    </source>
</evidence>
<dbReference type="EMBL" id="MHSZ01000004">
    <property type="protein sequence ID" value="OHA54013.1"/>
    <property type="molecule type" value="Genomic_DNA"/>
</dbReference>
<evidence type="ECO:0000256" key="7">
    <source>
        <dbReference type="ARBA" id="ARBA00022676"/>
    </source>
</evidence>
<keyword evidence="7" id="KW-0328">Glycosyltransferase</keyword>
<evidence type="ECO:0000256" key="10">
    <source>
        <dbReference type="ARBA" id="ARBA00022960"/>
    </source>
</evidence>
<keyword evidence="5" id="KW-0121">Carboxypeptidase</keyword>
<keyword evidence="14" id="KW-0961">Cell wall biogenesis/degradation</keyword>
<dbReference type="Pfam" id="PF00912">
    <property type="entry name" value="Transgly"/>
    <property type="match status" value="1"/>
</dbReference>
<comment type="catalytic activity">
    <reaction evidence="15">
        <text>Preferential cleavage: (Ac)2-L-Lys-D-Ala-|-D-Ala. Also transpeptidation of peptidyl-alanyl moieties that are N-acyl substituents of D-alanine.</text>
        <dbReference type="EC" id="3.4.16.4"/>
    </reaction>
</comment>
<dbReference type="GO" id="GO:0071555">
    <property type="term" value="P:cell wall organization"/>
    <property type="evidence" value="ECO:0007669"/>
    <property type="project" value="UniProtKB-KW"/>
</dbReference>
<proteinExistence type="inferred from homology"/>
<dbReference type="SUPFAM" id="SSF56601">
    <property type="entry name" value="beta-lactamase/transpeptidase-like"/>
    <property type="match status" value="1"/>
</dbReference>
<comment type="similarity">
    <text evidence="2">In the C-terminal section; belongs to the transpeptidase family.</text>
</comment>
<keyword evidence="8" id="KW-0808">Transferase</keyword>
<keyword evidence="17" id="KW-0812">Transmembrane</keyword>
<dbReference type="InterPro" id="IPR036950">
    <property type="entry name" value="PBP_transglycosylase"/>
</dbReference>
<evidence type="ECO:0000256" key="4">
    <source>
        <dbReference type="ARBA" id="ARBA00022475"/>
    </source>
</evidence>
<dbReference type="Gene3D" id="3.40.710.10">
    <property type="entry name" value="DD-peptidase/beta-lactamase superfamily"/>
    <property type="match status" value="1"/>
</dbReference>
<evidence type="ECO:0000259" key="19">
    <source>
        <dbReference type="Pfam" id="PF00912"/>
    </source>
</evidence>
<evidence type="ECO:0000256" key="8">
    <source>
        <dbReference type="ARBA" id="ARBA00022679"/>
    </source>
</evidence>
<dbReference type="Gene3D" id="1.10.3810.10">
    <property type="entry name" value="Biosynthetic peptidoglycan transglycosylase-like"/>
    <property type="match status" value="1"/>
</dbReference>
<dbReference type="PANTHER" id="PTHR32282:SF11">
    <property type="entry name" value="PENICILLIN-BINDING PROTEIN 1B"/>
    <property type="match status" value="1"/>
</dbReference>
<evidence type="ECO:0000256" key="16">
    <source>
        <dbReference type="ARBA" id="ARBA00049902"/>
    </source>
</evidence>
<evidence type="ECO:0000256" key="9">
    <source>
        <dbReference type="ARBA" id="ARBA00022801"/>
    </source>
</evidence>
<dbReference type="InterPro" id="IPR023346">
    <property type="entry name" value="Lysozyme-like_dom_sf"/>
</dbReference>
<evidence type="ECO:0000256" key="3">
    <source>
        <dbReference type="ARBA" id="ARBA00007739"/>
    </source>
</evidence>
<keyword evidence="4" id="KW-1003">Cell membrane</keyword>
<dbReference type="GO" id="GO:0009252">
    <property type="term" value="P:peptidoglycan biosynthetic process"/>
    <property type="evidence" value="ECO:0007669"/>
    <property type="project" value="UniProtKB-KW"/>
</dbReference>
<dbReference type="GO" id="GO:0030288">
    <property type="term" value="C:outer membrane-bounded periplasmic space"/>
    <property type="evidence" value="ECO:0007669"/>
    <property type="project" value="TreeGrafter"/>
</dbReference>
<keyword evidence="13" id="KW-0511">Multifunctional enzyme</keyword>
<dbReference type="GO" id="GO:0006508">
    <property type="term" value="P:proteolysis"/>
    <property type="evidence" value="ECO:0007669"/>
    <property type="project" value="UniProtKB-KW"/>
</dbReference>
<evidence type="ECO:0000256" key="12">
    <source>
        <dbReference type="ARBA" id="ARBA00023136"/>
    </source>
</evidence>
<evidence type="ECO:0000313" key="20">
    <source>
        <dbReference type="EMBL" id="OHA54013.1"/>
    </source>
</evidence>
<dbReference type="PANTHER" id="PTHR32282">
    <property type="entry name" value="BINDING PROTEIN TRANSPEPTIDASE, PUTATIVE-RELATED"/>
    <property type="match status" value="1"/>
</dbReference>
<evidence type="ECO:0000313" key="21">
    <source>
        <dbReference type="Proteomes" id="UP000177865"/>
    </source>
</evidence>
<feature type="transmembrane region" description="Helical" evidence="17">
    <location>
        <begin position="22"/>
        <end position="41"/>
    </location>
</feature>
<dbReference type="GO" id="GO:0008658">
    <property type="term" value="F:penicillin binding"/>
    <property type="evidence" value="ECO:0007669"/>
    <property type="project" value="InterPro"/>
</dbReference>
<dbReference type="InterPro" id="IPR050396">
    <property type="entry name" value="Glycosyltr_51/Transpeptidase"/>
</dbReference>
<evidence type="ECO:0000256" key="2">
    <source>
        <dbReference type="ARBA" id="ARBA00007090"/>
    </source>
</evidence>
<comment type="similarity">
    <text evidence="3">In the N-terminal section; belongs to the glycosyltransferase 51 family.</text>
</comment>
<dbReference type="Pfam" id="PF00905">
    <property type="entry name" value="Transpeptidase"/>
    <property type="match status" value="1"/>
</dbReference>
<dbReference type="InterPro" id="IPR012338">
    <property type="entry name" value="Beta-lactam/transpept-like"/>
</dbReference>
<evidence type="ECO:0000256" key="1">
    <source>
        <dbReference type="ARBA" id="ARBA00004236"/>
    </source>
</evidence>
<keyword evidence="11" id="KW-0573">Peptidoglycan synthesis</keyword>
<evidence type="ECO:0000259" key="18">
    <source>
        <dbReference type="Pfam" id="PF00905"/>
    </source>
</evidence>
<keyword evidence="10" id="KW-0133">Cell shape</keyword>
<dbReference type="GO" id="GO:0005886">
    <property type="term" value="C:plasma membrane"/>
    <property type="evidence" value="ECO:0007669"/>
    <property type="project" value="UniProtKB-SubCell"/>
</dbReference>